<reference evidence="2 3" key="1">
    <citation type="submission" date="2020-08" db="EMBL/GenBank/DDBJ databases">
        <title>Genomic Encyclopedia of Type Strains, Phase III (KMG-III): the genomes of soil and plant-associated and newly described type strains.</title>
        <authorList>
            <person name="Whitman W."/>
        </authorList>
    </citation>
    <scope>NUCLEOTIDE SEQUENCE [LARGE SCALE GENOMIC DNA]</scope>
    <source>
        <strain evidence="2 3">CECT 8577</strain>
    </source>
</reference>
<evidence type="ECO:0000313" key="3">
    <source>
        <dbReference type="Proteomes" id="UP000550714"/>
    </source>
</evidence>
<dbReference type="RefSeq" id="WP_183659424.1">
    <property type="nucleotide sequence ID" value="NZ_JACHWU010000011.1"/>
</dbReference>
<accession>A0A839S964</accession>
<sequence length="254" mass="27838">MSDYEYRLNGELPVLDPEPVGSTVGEALRGALARLARGRTRTVSLLAFTPPGEGQRRGSRDPQARVDLYCLRPALVLPVGVGALVDQVHNLLAEGFEGWGAPTLPDEPEPLAAKEDLLPLKVWNLLWRRHFRYVEQVALVPDAALREMRGMGETHLARLREVIPGPRPHPATTGGESTPTRREDSVDVVAVESQVEMVTLRATSDEALFAEASRWLAQHPAHGLVGVDYDYSPTDLDGDAEPYACVLRLTVLRG</sequence>
<name>A0A839S964_9PSEU</name>
<evidence type="ECO:0000313" key="2">
    <source>
        <dbReference type="EMBL" id="MBB3053530.1"/>
    </source>
</evidence>
<gene>
    <name evidence="2" type="ORF">FHS23_004584</name>
</gene>
<keyword evidence="3" id="KW-1185">Reference proteome</keyword>
<dbReference type="Proteomes" id="UP000550714">
    <property type="component" value="Unassembled WGS sequence"/>
</dbReference>
<evidence type="ECO:0000256" key="1">
    <source>
        <dbReference type="SAM" id="MobiDB-lite"/>
    </source>
</evidence>
<comment type="caution">
    <text evidence="2">The sequence shown here is derived from an EMBL/GenBank/DDBJ whole genome shotgun (WGS) entry which is preliminary data.</text>
</comment>
<organism evidence="2 3">
    <name type="scientific">Prauserella isguenensis</name>
    <dbReference type="NCBI Taxonomy" id="1470180"/>
    <lineage>
        <taxon>Bacteria</taxon>
        <taxon>Bacillati</taxon>
        <taxon>Actinomycetota</taxon>
        <taxon>Actinomycetes</taxon>
        <taxon>Pseudonocardiales</taxon>
        <taxon>Pseudonocardiaceae</taxon>
        <taxon>Prauserella</taxon>
    </lineage>
</organism>
<feature type="region of interest" description="Disordered" evidence="1">
    <location>
        <begin position="163"/>
        <end position="184"/>
    </location>
</feature>
<protein>
    <submittedName>
        <fullName evidence="2">Uncharacterized protein</fullName>
    </submittedName>
</protein>
<dbReference type="EMBL" id="JACHWU010000011">
    <property type="protein sequence ID" value="MBB3053530.1"/>
    <property type="molecule type" value="Genomic_DNA"/>
</dbReference>
<dbReference type="AlphaFoldDB" id="A0A839S964"/>
<proteinExistence type="predicted"/>